<gene>
    <name evidence="11" type="ORF">M513_00920</name>
</gene>
<feature type="transmembrane region" description="Helical" evidence="9">
    <location>
        <begin position="279"/>
        <end position="301"/>
    </location>
</feature>
<evidence type="ECO:0000256" key="4">
    <source>
        <dbReference type="ARBA" id="ARBA00022729"/>
    </source>
</evidence>
<keyword evidence="3 9" id="KW-0812">Transmembrane</keyword>
<evidence type="ECO:0000313" key="12">
    <source>
        <dbReference type="Proteomes" id="UP000030764"/>
    </source>
</evidence>
<evidence type="ECO:0000256" key="5">
    <source>
        <dbReference type="ARBA" id="ARBA00022989"/>
    </source>
</evidence>
<keyword evidence="6 9" id="KW-0472">Membrane</keyword>
<feature type="transmembrane region" description="Helical" evidence="9">
    <location>
        <begin position="617"/>
        <end position="634"/>
    </location>
</feature>
<comment type="subcellular location">
    <subcellularLocation>
        <location evidence="1">Nucleus inner membrane</location>
        <topology evidence="1">Multi-pass membrane protein</topology>
        <orientation evidence="1">Nucleoplasmic side</orientation>
    </subcellularLocation>
</comment>
<dbReference type="AlphaFoldDB" id="A0A085MLR1"/>
<feature type="transmembrane region" description="Helical" evidence="9">
    <location>
        <begin position="694"/>
        <end position="714"/>
    </location>
</feature>
<protein>
    <submittedName>
        <fullName evidence="11">Uncharacterized protein</fullName>
    </submittedName>
</protein>
<comment type="similarity">
    <text evidence="2">Belongs to the NEMP family.</text>
</comment>
<evidence type="ECO:0000256" key="9">
    <source>
        <dbReference type="SAM" id="Phobius"/>
    </source>
</evidence>
<evidence type="ECO:0000256" key="2">
    <source>
        <dbReference type="ARBA" id="ARBA00005748"/>
    </source>
</evidence>
<feature type="signal peptide" evidence="10">
    <location>
        <begin position="1"/>
        <end position="27"/>
    </location>
</feature>
<dbReference type="Pfam" id="PF10225">
    <property type="entry name" value="NEMP"/>
    <property type="match status" value="2"/>
</dbReference>
<evidence type="ECO:0000256" key="7">
    <source>
        <dbReference type="ARBA" id="ARBA00023242"/>
    </source>
</evidence>
<dbReference type="InterPro" id="IPR019358">
    <property type="entry name" value="NEMP_fam"/>
</dbReference>
<evidence type="ECO:0000256" key="6">
    <source>
        <dbReference type="ARBA" id="ARBA00023136"/>
    </source>
</evidence>
<dbReference type="GO" id="GO:0005637">
    <property type="term" value="C:nuclear inner membrane"/>
    <property type="evidence" value="ECO:0007669"/>
    <property type="project" value="UniProtKB-SubCell"/>
</dbReference>
<keyword evidence="5 9" id="KW-1133">Transmembrane helix</keyword>
<reference evidence="11 12" key="1">
    <citation type="journal article" date="2014" name="Nat. Genet.">
        <title>Genome and transcriptome of the porcine whipworm Trichuris suis.</title>
        <authorList>
            <person name="Jex A.R."/>
            <person name="Nejsum P."/>
            <person name="Schwarz E.M."/>
            <person name="Hu L."/>
            <person name="Young N.D."/>
            <person name="Hall R.S."/>
            <person name="Korhonen P.K."/>
            <person name="Liao S."/>
            <person name="Thamsborg S."/>
            <person name="Xia J."/>
            <person name="Xu P."/>
            <person name="Wang S."/>
            <person name="Scheerlinck J.P."/>
            <person name="Hofmann A."/>
            <person name="Sternberg P.W."/>
            <person name="Wang J."/>
            <person name="Gasser R.B."/>
        </authorList>
    </citation>
    <scope>NUCLEOTIDE SEQUENCE [LARGE SCALE GENOMIC DNA]</scope>
    <source>
        <strain evidence="11">DCEP-RM93M</strain>
    </source>
</reference>
<sequence length="816" mass="93668">MVSYKSYRVIMQLTVTLLCSLAEQVEYVEVMTTEPRFVDITKNASSIWFYQKYPRCIVNAWRSVSVNVDFGDVSDAKYTMMFGDNLTNLREELKNKDSWFWFLRGPDLFQRTALDPFTNSYIGIHSSANYYVSLRIKEFDTFMFGSCLFGLTLYLMANRLSQITATYYACGAMSAVLGSLVVLFIVIGRMMPRRPLSLAFYWCGWGASLYLWSYIKSSIFSYYKWIVCYVVLVSLAAISWIYRWGTPIHFRTKQIFRYAMQIVGAILVYLNCQIRELSISVLAGIVLVEFTPAEAFIMNWWDKLYPPRVKLLTREEFEMQGRLETSKALEELRSFCNSPEFGRWSVLSRLSDPHQFAMFMNGADHLSFLHESEDDFSGPNDSSETLKIEEVLEFLLGPLRLSVPAEGRLGQPCGGWNREIESTVLGVGSDLRTLLVTGGTMKTSTYFVVTTEPKFVDIATNSSSIWLYQKHPKYVASAWKSVFVMLDFCNVSDAKYTIVFGNNYTKLREDLKNRDSWFWFLRNPDLFQRTALDPFSNSYIGIHSSANYYIHLEIKGGIRYIHVWKLSIRIDVVFNGKQAQSDHGHLLCGVISTVLGSIIVLFIIIGKMMPRRPLSLALYWCGWSTSLCLWSYIMSSVLSINNWIACYAAFVSLAAVSWIYRWGTPTRRNKQIFPCAMQIVGAMLVYLNCQFRGLSLSVLAGLLVLRCLPFGAFMKCWSKLRRLHLFTAEEYEDQRRFGTIDKLLEFRTICNNALYGCSNAPKRLNNRDRNKNLMDETDSSSFPDVTDADSSILSFDPPFTSSRYSLLENSDCEGLQ</sequence>
<proteinExistence type="inferred from homology"/>
<evidence type="ECO:0000256" key="8">
    <source>
        <dbReference type="SAM" id="MobiDB-lite"/>
    </source>
</evidence>
<name>A0A085MLR1_9BILA</name>
<evidence type="ECO:0000256" key="1">
    <source>
        <dbReference type="ARBA" id="ARBA00004575"/>
    </source>
</evidence>
<feature type="transmembrane region" description="Helical" evidence="9">
    <location>
        <begin position="640"/>
        <end position="660"/>
    </location>
</feature>
<evidence type="ECO:0000256" key="10">
    <source>
        <dbReference type="SAM" id="SignalP"/>
    </source>
</evidence>
<evidence type="ECO:0000256" key="3">
    <source>
        <dbReference type="ARBA" id="ARBA00022692"/>
    </source>
</evidence>
<accession>A0A085MLR1</accession>
<feature type="chain" id="PRO_5001795344" evidence="10">
    <location>
        <begin position="28"/>
        <end position="816"/>
    </location>
</feature>
<dbReference type="PANTHER" id="PTHR13598:SF1">
    <property type="entry name" value="AT07567P-RELATED"/>
    <property type="match status" value="1"/>
</dbReference>
<feature type="region of interest" description="Disordered" evidence="8">
    <location>
        <begin position="766"/>
        <end position="789"/>
    </location>
</feature>
<feature type="transmembrane region" description="Helical" evidence="9">
    <location>
        <begin position="165"/>
        <end position="187"/>
    </location>
</feature>
<organism evidence="11 12">
    <name type="scientific">Trichuris suis</name>
    <name type="common">pig whipworm</name>
    <dbReference type="NCBI Taxonomy" id="68888"/>
    <lineage>
        <taxon>Eukaryota</taxon>
        <taxon>Metazoa</taxon>
        <taxon>Ecdysozoa</taxon>
        <taxon>Nematoda</taxon>
        <taxon>Enoplea</taxon>
        <taxon>Dorylaimia</taxon>
        <taxon>Trichinellida</taxon>
        <taxon>Trichuridae</taxon>
        <taxon>Trichuris</taxon>
    </lineage>
</organism>
<keyword evidence="12" id="KW-1185">Reference proteome</keyword>
<keyword evidence="4 10" id="KW-0732">Signal</keyword>
<keyword evidence="7" id="KW-0539">Nucleus</keyword>
<dbReference type="EMBL" id="KL363185">
    <property type="protein sequence ID" value="KFD58157.1"/>
    <property type="molecule type" value="Genomic_DNA"/>
</dbReference>
<dbReference type="PANTHER" id="PTHR13598">
    <property type="entry name" value="AT07567P-RELATED"/>
    <property type="match status" value="1"/>
</dbReference>
<evidence type="ECO:0000313" key="11">
    <source>
        <dbReference type="EMBL" id="KFD58157.1"/>
    </source>
</evidence>
<dbReference type="Proteomes" id="UP000030764">
    <property type="component" value="Unassembled WGS sequence"/>
</dbReference>
<feature type="transmembrane region" description="Helical" evidence="9">
    <location>
        <begin position="222"/>
        <end position="243"/>
    </location>
</feature>
<feature type="transmembrane region" description="Helical" evidence="9">
    <location>
        <begin position="199"/>
        <end position="215"/>
    </location>
</feature>
<feature type="transmembrane region" description="Helical" evidence="9">
    <location>
        <begin position="584"/>
        <end position="605"/>
    </location>
</feature>
<feature type="compositionally biased region" description="Polar residues" evidence="8">
    <location>
        <begin position="779"/>
        <end position="789"/>
    </location>
</feature>
<feature type="transmembrane region" description="Helical" evidence="9">
    <location>
        <begin position="255"/>
        <end position="272"/>
    </location>
</feature>